<dbReference type="InterPro" id="IPR012727">
    <property type="entry name" value="Gly_oxidase_ThiO"/>
</dbReference>
<dbReference type="EC" id="1.4.3.19" evidence="5"/>
<dbReference type="PANTHER" id="PTHR13847:SF289">
    <property type="entry name" value="GLYCINE OXIDASE"/>
    <property type="match status" value="1"/>
</dbReference>
<sequence>MSTHARTVSVVGGGVIGLAIAWRAARDGWSVRLYDPSIGSGASWVAGGMLAPLSEGWPGEETALTVGASSLERWPAFGEELGKFGQSVFTADSSLTVALDAADAQDLQTIAEWVSSQGHELEVLGRARIRELEPMLGRGIRSGLMAVGESAVDNRLLLEALQKACAETGVELIARAVNDLAELDTDQVVLTAGIASPKLWPGLPVRPVKGEILRLRSRPGVTPAPSRTIRGSVHGRPAYLVPRGDGIVVGATQYESGEDTQVTMAGVRDLINDAEALMPAIGEYELYECAAGLRPMTPDNLPLIGRVSDRVVVSTGHGRNGVLLTPVTADATLALLNGTSLVEVKGTEPERFAVAKENS</sequence>
<gene>
    <name evidence="7" type="primary">thiO</name>
    <name evidence="7" type="ORF">ACFFQ6_10185</name>
</gene>
<dbReference type="Gene3D" id="3.30.9.10">
    <property type="entry name" value="D-Amino Acid Oxidase, subunit A, domain 2"/>
    <property type="match status" value="1"/>
</dbReference>
<evidence type="ECO:0000313" key="7">
    <source>
        <dbReference type="EMBL" id="MFB9780048.1"/>
    </source>
</evidence>
<dbReference type="EMBL" id="JBHMAS010000018">
    <property type="protein sequence ID" value="MFB9780048.1"/>
    <property type="molecule type" value="Genomic_DNA"/>
</dbReference>
<dbReference type="Gene3D" id="3.50.50.60">
    <property type="entry name" value="FAD/NAD(P)-binding domain"/>
    <property type="match status" value="1"/>
</dbReference>
<comment type="caution">
    <text evidence="7">The sequence shown here is derived from an EMBL/GenBank/DDBJ whole genome shotgun (WGS) entry which is preliminary data.</text>
</comment>
<dbReference type="GO" id="GO:0043799">
    <property type="term" value="F:glycine oxidase activity"/>
    <property type="evidence" value="ECO:0007669"/>
    <property type="project" value="UniProtKB-EC"/>
</dbReference>
<keyword evidence="8" id="KW-1185">Reference proteome</keyword>
<evidence type="ECO:0000259" key="6">
    <source>
        <dbReference type="Pfam" id="PF01266"/>
    </source>
</evidence>
<dbReference type="PANTHER" id="PTHR13847">
    <property type="entry name" value="SARCOSINE DEHYDROGENASE-RELATED"/>
    <property type="match status" value="1"/>
</dbReference>
<dbReference type="RefSeq" id="WP_350490727.1">
    <property type="nucleotide sequence ID" value="NZ_JBHMAS010000018.1"/>
</dbReference>
<dbReference type="SUPFAM" id="SSF54373">
    <property type="entry name" value="FAD-linked reductases, C-terminal domain"/>
    <property type="match status" value="1"/>
</dbReference>
<organism evidence="7 8">
    <name type="scientific">Rhodococcus baikonurensis</name>
    <dbReference type="NCBI Taxonomy" id="172041"/>
    <lineage>
        <taxon>Bacteria</taxon>
        <taxon>Bacillati</taxon>
        <taxon>Actinomycetota</taxon>
        <taxon>Actinomycetes</taxon>
        <taxon>Mycobacteriales</taxon>
        <taxon>Nocardiaceae</taxon>
        <taxon>Rhodococcus</taxon>
        <taxon>Rhodococcus erythropolis group</taxon>
    </lineage>
</organism>
<keyword evidence="3 7" id="KW-0560">Oxidoreductase</keyword>
<evidence type="ECO:0000256" key="1">
    <source>
        <dbReference type="ARBA" id="ARBA00004948"/>
    </source>
</evidence>
<evidence type="ECO:0000256" key="3">
    <source>
        <dbReference type="ARBA" id="ARBA00023002"/>
    </source>
</evidence>
<name>A0ABV5XD71_9NOCA</name>
<proteinExistence type="predicted"/>
<comment type="pathway">
    <text evidence="1">Cofactor biosynthesis; thiamine diphosphate biosynthesis.</text>
</comment>
<dbReference type="Pfam" id="PF01266">
    <property type="entry name" value="DAO"/>
    <property type="match status" value="1"/>
</dbReference>
<evidence type="ECO:0000256" key="5">
    <source>
        <dbReference type="ARBA" id="ARBA00050018"/>
    </source>
</evidence>
<comment type="catalytic activity">
    <reaction evidence="4">
        <text>glycine + O2 + H2O = glyoxylate + H2O2 + NH4(+)</text>
        <dbReference type="Rhea" id="RHEA:11532"/>
        <dbReference type="ChEBI" id="CHEBI:15377"/>
        <dbReference type="ChEBI" id="CHEBI:15379"/>
        <dbReference type="ChEBI" id="CHEBI:16240"/>
        <dbReference type="ChEBI" id="CHEBI:28938"/>
        <dbReference type="ChEBI" id="CHEBI:36655"/>
        <dbReference type="ChEBI" id="CHEBI:57305"/>
        <dbReference type="EC" id="1.4.3.19"/>
    </reaction>
</comment>
<dbReference type="Proteomes" id="UP001589587">
    <property type="component" value="Unassembled WGS sequence"/>
</dbReference>
<dbReference type="InterPro" id="IPR006076">
    <property type="entry name" value="FAD-dep_OxRdtase"/>
</dbReference>
<dbReference type="InterPro" id="IPR036188">
    <property type="entry name" value="FAD/NAD-bd_sf"/>
</dbReference>
<accession>A0ABV5XD71</accession>
<evidence type="ECO:0000256" key="2">
    <source>
        <dbReference type="ARBA" id="ARBA00022977"/>
    </source>
</evidence>
<dbReference type="SUPFAM" id="SSF51971">
    <property type="entry name" value="Nucleotide-binding domain"/>
    <property type="match status" value="1"/>
</dbReference>
<feature type="domain" description="FAD dependent oxidoreductase" evidence="6">
    <location>
        <begin position="8"/>
        <end position="332"/>
    </location>
</feature>
<evidence type="ECO:0000313" key="8">
    <source>
        <dbReference type="Proteomes" id="UP001589587"/>
    </source>
</evidence>
<reference evidence="7 8" key="1">
    <citation type="submission" date="2024-09" db="EMBL/GenBank/DDBJ databases">
        <authorList>
            <person name="Sun Q."/>
            <person name="Mori K."/>
        </authorList>
    </citation>
    <scope>NUCLEOTIDE SEQUENCE [LARGE SCALE GENOMIC DNA]</scope>
    <source>
        <strain evidence="7 8">JCM 11411</strain>
    </source>
</reference>
<protein>
    <recommendedName>
        <fullName evidence="5">glycine oxidase</fullName>
        <ecNumber evidence="5">1.4.3.19</ecNumber>
    </recommendedName>
</protein>
<evidence type="ECO:0000256" key="4">
    <source>
        <dbReference type="ARBA" id="ARBA00049872"/>
    </source>
</evidence>
<dbReference type="NCBIfam" id="TIGR02352">
    <property type="entry name" value="thiamin_ThiO"/>
    <property type="match status" value="1"/>
</dbReference>
<keyword evidence="2" id="KW-0784">Thiamine biosynthesis</keyword>